<dbReference type="AlphaFoldDB" id="A0A3D8GL36"/>
<evidence type="ECO:0000313" key="4">
    <source>
        <dbReference type="EMBL" id="RDU35042.1"/>
    </source>
</evidence>
<comment type="caution">
    <text evidence="4">The sequence shown here is derived from an EMBL/GenBank/DDBJ whole genome shotgun (WGS) entry which is preliminary data.</text>
</comment>
<accession>A0A3D8GL36</accession>
<dbReference type="PANTHER" id="PTHR35788">
    <property type="entry name" value="EXPORTED PROTEIN-RELATED"/>
    <property type="match status" value="1"/>
</dbReference>
<sequence length="452" mass="49103">MKKNQQALKIFVVLILSTAYVFGFSQYGPKAFGKLFAAEKGYLPGTAVGSISLEGKSPTEALTLLQDAIAGWQANATYKLHYKEKTVDLEIDRFKFDTAGTISSLVDGRQNAVEVGLDDQTIIEWIEKISPVLIGEEIDLKNLGEKLTEPARTLSSGAVSLALDGFFANAGDDQGVIASGAVDVEEHSYELEMAVKELAAIKIEGNSEFSLNGAIESKGINGLSPMAQSMLATSAYIAVLQTNFEIVERNISKELPDFAKLGSEAFADPPAGKDFIFKNPNVYPFELTFTFNGKKLTAEIKGSKFLYEYKAVADGEETFQPRVIKQFSPYLKSGQVRITEEGRPGSIIKIYREIYSQGNLLDTQFIGEDYYSPVHRVEVHALPAGETQQQGEASAESPAGNVESPPPADGNSQQDPSMPEENEPVLTPGQQDSIPDPNDDGALWGKPNEVPK</sequence>
<dbReference type="Proteomes" id="UP000257144">
    <property type="component" value="Unassembled WGS sequence"/>
</dbReference>
<evidence type="ECO:0000259" key="3">
    <source>
        <dbReference type="SMART" id="SM01208"/>
    </source>
</evidence>
<organism evidence="4 5">
    <name type="scientific">Neobacillus piezotolerans</name>
    <dbReference type="NCBI Taxonomy" id="2259171"/>
    <lineage>
        <taxon>Bacteria</taxon>
        <taxon>Bacillati</taxon>
        <taxon>Bacillota</taxon>
        <taxon>Bacilli</taxon>
        <taxon>Bacillales</taxon>
        <taxon>Bacillaceae</taxon>
        <taxon>Neobacillus</taxon>
    </lineage>
</organism>
<name>A0A3D8GL36_9BACI</name>
<feature type="region of interest" description="Disordered" evidence="2">
    <location>
        <begin position="384"/>
        <end position="452"/>
    </location>
</feature>
<dbReference type="OrthoDB" id="2691125at2"/>
<keyword evidence="5" id="KW-1185">Reference proteome</keyword>
<dbReference type="InterPro" id="IPR052913">
    <property type="entry name" value="Glycopeptide_resist_protein"/>
</dbReference>
<keyword evidence="1" id="KW-0732">Signal</keyword>
<evidence type="ECO:0000313" key="5">
    <source>
        <dbReference type="Proteomes" id="UP000257144"/>
    </source>
</evidence>
<reference evidence="4 5" key="1">
    <citation type="submission" date="2018-07" db="EMBL/GenBank/DDBJ databases">
        <title>Bacillus sp. YLB-04 draft genome sequence.</title>
        <authorList>
            <person name="Yu L."/>
            <person name="Tang X."/>
        </authorList>
    </citation>
    <scope>NUCLEOTIDE SEQUENCE [LARGE SCALE GENOMIC DNA]</scope>
    <source>
        <strain evidence="4 5">YLB-04</strain>
    </source>
</reference>
<protein>
    <recommendedName>
        <fullName evidence="3">G5 domain-containing protein</fullName>
    </recommendedName>
</protein>
<evidence type="ECO:0000256" key="1">
    <source>
        <dbReference type="ARBA" id="ARBA00022729"/>
    </source>
</evidence>
<dbReference type="RefSeq" id="WP_115453782.1">
    <property type="nucleotide sequence ID" value="NZ_QNQT01000014.1"/>
</dbReference>
<dbReference type="PANTHER" id="PTHR35788:SF1">
    <property type="entry name" value="EXPORTED PROTEIN"/>
    <property type="match status" value="1"/>
</dbReference>
<dbReference type="InterPro" id="IPR011098">
    <property type="entry name" value="G5_dom"/>
</dbReference>
<feature type="domain" description="G5" evidence="3">
    <location>
        <begin position="307"/>
        <end position="383"/>
    </location>
</feature>
<proteinExistence type="predicted"/>
<evidence type="ECO:0000256" key="2">
    <source>
        <dbReference type="SAM" id="MobiDB-lite"/>
    </source>
</evidence>
<dbReference type="SMART" id="SM01208">
    <property type="entry name" value="G5"/>
    <property type="match status" value="1"/>
</dbReference>
<gene>
    <name evidence="4" type="ORF">DRW41_19875</name>
</gene>
<dbReference type="EMBL" id="QNQT01000014">
    <property type="protein sequence ID" value="RDU35042.1"/>
    <property type="molecule type" value="Genomic_DNA"/>
</dbReference>